<keyword evidence="2" id="KW-1185">Reference proteome</keyword>
<gene>
    <name evidence="1" type="ORF">OCTVUL_1B026412</name>
</gene>
<evidence type="ECO:0000313" key="2">
    <source>
        <dbReference type="Proteomes" id="UP001162480"/>
    </source>
</evidence>
<accession>A0AA36F548</accession>
<protein>
    <submittedName>
        <fullName evidence="1">Uncharacterized protein</fullName>
    </submittedName>
</protein>
<dbReference type="Proteomes" id="UP001162480">
    <property type="component" value="Chromosome 7"/>
</dbReference>
<dbReference type="EMBL" id="OX597820">
    <property type="protein sequence ID" value="CAI9726126.1"/>
    <property type="molecule type" value="Genomic_DNA"/>
</dbReference>
<organism evidence="1 2">
    <name type="scientific">Octopus vulgaris</name>
    <name type="common">Common octopus</name>
    <dbReference type="NCBI Taxonomy" id="6645"/>
    <lineage>
        <taxon>Eukaryota</taxon>
        <taxon>Metazoa</taxon>
        <taxon>Spiralia</taxon>
        <taxon>Lophotrochozoa</taxon>
        <taxon>Mollusca</taxon>
        <taxon>Cephalopoda</taxon>
        <taxon>Coleoidea</taxon>
        <taxon>Octopodiformes</taxon>
        <taxon>Octopoda</taxon>
        <taxon>Incirrata</taxon>
        <taxon>Octopodidae</taxon>
        <taxon>Octopus</taxon>
    </lineage>
</organism>
<proteinExistence type="predicted"/>
<reference evidence="1" key="1">
    <citation type="submission" date="2023-08" db="EMBL/GenBank/DDBJ databases">
        <authorList>
            <person name="Alioto T."/>
            <person name="Alioto T."/>
            <person name="Gomez Garrido J."/>
        </authorList>
    </citation>
    <scope>NUCLEOTIDE SEQUENCE</scope>
</reference>
<dbReference type="AlphaFoldDB" id="A0AA36F548"/>
<evidence type="ECO:0000313" key="1">
    <source>
        <dbReference type="EMBL" id="CAI9726126.1"/>
    </source>
</evidence>
<name>A0AA36F548_OCTVU</name>
<sequence length="84" mass="10025">MNKTKEKGKKPKRNFDISLRIRDENGVIMELINPGVIMGLMNFVSKLDPDLENYSETNNFQRLPQRMRIRVHFLQYGNFKKLLR</sequence>